<dbReference type="OrthoDB" id="3398586at2"/>
<sequence length="90" mass="10236">MMNIDECKEPDVVKTKVPVEAYCVDDNHAHLFPAGTLGTIVDDYKRDRQACIEFMLHDTGYADDGYLAYSVSYDDLELVWQAGIRKTTED</sequence>
<evidence type="ECO:0000313" key="2">
    <source>
        <dbReference type="Proteomes" id="UP000007939"/>
    </source>
</evidence>
<dbReference type="RefSeq" id="WP_013740066.1">
    <property type="nucleotide sequence ID" value="NC_015436.1"/>
</dbReference>
<dbReference type="HOGENOM" id="CLU_2439211_0_0_12"/>
<name>F4GI74_PARC1</name>
<dbReference type="Proteomes" id="UP000007939">
    <property type="component" value="Chromosome"/>
</dbReference>
<organism evidence="1 2">
    <name type="scientific">Parasphaerochaeta coccoides (strain ATCC BAA-1237 / DSM 17374 / SPN1)</name>
    <name type="common">Sphaerochaeta coccoides</name>
    <dbReference type="NCBI Taxonomy" id="760011"/>
    <lineage>
        <taxon>Bacteria</taxon>
        <taxon>Pseudomonadati</taxon>
        <taxon>Spirochaetota</taxon>
        <taxon>Spirochaetia</taxon>
        <taxon>Spirochaetales</taxon>
        <taxon>Sphaerochaetaceae</taxon>
        <taxon>Parasphaerochaeta</taxon>
    </lineage>
</organism>
<reference evidence="2" key="1">
    <citation type="submission" date="2011-04" db="EMBL/GenBank/DDBJ databases">
        <title>The complete genome of Spirochaeta coccoides DSM 17374.</title>
        <authorList>
            <person name="Lucas S."/>
            <person name="Copeland A."/>
            <person name="Lapidus A."/>
            <person name="Bruce D."/>
            <person name="Goodwin L."/>
            <person name="Pitluck S."/>
            <person name="Peters L."/>
            <person name="Kyrpides N."/>
            <person name="Mavromatis K."/>
            <person name="Pagani I."/>
            <person name="Ivanova N."/>
            <person name="Ovchinnikova G."/>
            <person name="Lu M."/>
            <person name="Detter J.C."/>
            <person name="Tapia R."/>
            <person name="Han C."/>
            <person name="Land M."/>
            <person name="Hauser L."/>
            <person name="Markowitz V."/>
            <person name="Cheng J.-F."/>
            <person name="Hugenholtz P."/>
            <person name="Woyke T."/>
            <person name="Wu D."/>
            <person name="Spring S."/>
            <person name="Schroeder M."/>
            <person name="Brambilla E."/>
            <person name="Klenk H.-P."/>
            <person name="Eisen J.A."/>
        </authorList>
    </citation>
    <scope>NUCLEOTIDE SEQUENCE [LARGE SCALE GENOMIC DNA]</scope>
    <source>
        <strain evidence="2">ATCC BAA-1237 / DSM 17374 / SPN1</strain>
    </source>
</reference>
<gene>
    <name evidence="1" type="ordered locus">Spico_1469</name>
</gene>
<keyword evidence="2" id="KW-1185">Reference proteome</keyword>
<reference evidence="1 2" key="2">
    <citation type="journal article" date="2012" name="Stand. Genomic Sci.">
        <title>Complete genome sequence of the termite hindgut bacterium Spirochaeta coccoides type strain (SPN1(T)), reclassification in the genus Sphaerochaeta as Sphaerochaeta coccoides comb. nov. and emendations of the family Spirochaetaceae and the genus Sphaerochaeta.</title>
        <authorList>
            <person name="Abt B."/>
            <person name="Han C."/>
            <person name="Scheuner C."/>
            <person name="Lu M."/>
            <person name="Lapidus A."/>
            <person name="Nolan M."/>
            <person name="Lucas S."/>
            <person name="Hammon N."/>
            <person name="Deshpande S."/>
            <person name="Cheng J.F."/>
            <person name="Tapia R."/>
            <person name="Goodwin L.A."/>
            <person name="Pitluck S."/>
            <person name="Liolios K."/>
            <person name="Pagani I."/>
            <person name="Ivanova N."/>
            <person name="Mavromatis K."/>
            <person name="Mikhailova N."/>
            <person name="Huntemann M."/>
            <person name="Pati A."/>
            <person name="Chen A."/>
            <person name="Palaniappan K."/>
            <person name="Land M."/>
            <person name="Hauser L."/>
            <person name="Brambilla E.M."/>
            <person name="Rohde M."/>
            <person name="Spring S."/>
            <person name="Gronow S."/>
            <person name="Goker M."/>
            <person name="Woyke T."/>
            <person name="Bristow J."/>
            <person name="Eisen J.A."/>
            <person name="Markowitz V."/>
            <person name="Hugenholtz P."/>
            <person name="Kyrpides N.C."/>
            <person name="Klenk H.P."/>
            <person name="Detter J.C."/>
        </authorList>
    </citation>
    <scope>NUCLEOTIDE SEQUENCE [LARGE SCALE GENOMIC DNA]</scope>
    <source>
        <strain evidence="2">ATCC BAA-1237 / DSM 17374 / SPN1</strain>
    </source>
</reference>
<proteinExistence type="predicted"/>
<dbReference type="KEGG" id="scc:Spico_1469"/>
<protein>
    <submittedName>
        <fullName evidence="1">Uncharacterized protein</fullName>
    </submittedName>
</protein>
<dbReference type="EMBL" id="CP002659">
    <property type="protein sequence ID" value="AEC02672.1"/>
    <property type="molecule type" value="Genomic_DNA"/>
</dbReference>
<evidence type="ECO:0000313" key="1">
    <source>
        <dbReference type="EMBL" id="AEC02672.1"/>
    </source>
</evidence>
<dbReference type="AlphaFoldDB" id="F4GI74"/>
<accession>F4GI74</accession>